<gene>
    <name evidence="7" type="ORF">DFR50_1283</name>
</gene>
<protein>
    <recommendedName>
        <fullName evidence="2">DNA-3-methyladenine glycosylase II</fullName>
        <ecNumber evidence="2">3.2.2.21</ecNumber>
    </recommendedName>
</protein>
<dbReference type="GO" id="GO:0008725">
    <property type="term" value="F:DNA-3-methyladenine glycosylase activity"/>
    <property type="evidence" value="ECO:0007669"/>
    <property type="project" value="TreeGrafter"/>
</dbReference>
<evidence type="ECO:0000256" key="2">
    <source>
        <dbReference type="ARBA" id="ARBA00012000"/>
    </source>
</evidence>
<dbReference type="SUPFAM" id="SSF48150">
    <property type="entry name" value="DNA-glycosylase"/>
    <property type="match status" value="1"/>
</dbReference>
<evidence type="ECO:0000256" key="4">
    <source>
        <dbReference type="ARBA" id="ARBA00023204"/>
    </source>
</evidence>
<feature type="compositionally biased region" description="Basic residues" evidence="5">
    <location>
        <begin position="1"/>
        <end position="10"/>
    </location>
</feature>
<dbReference type="InterPro" id="IPR051912">
    <property type="entry name" value="Alkylbase_DNA_Glycosylase/TA"/>
</dbReference>
<dbReference type="GO" id="GO:0043916">
    <property type="term" value="F:DNA-7-methylguanine glycosylase activity"/>
    <property type="evidence" value="ECO:0007669"/>
    <property type="project" value="TreeGrafter"/>
</dbReference>
<sequence>MHKPGRRASRGKPPPGARLYRPGPPIADEASLGAAVEALRAQDPELMARLLAVAGPPPLRRRAPGFAGLAAIVVSQQVSVASARAILGRLEARVAPLDAERLAAVGDEDLRTCGLSAAKIRALRAVARAIADGALDLDRLAELDAEGAHRALVAITGIGPWTADIFLMFCLGHPDAFAAGDLALQEAARLAFDLEARPDAARLERLAERWRPWRAVAARVLWAYYRAVKARSGMALADGSS</sequence>
<dbReference type="GO" id="GO:0032131">
    <property type="term" value="F:alkylated DNA binding"/>
    <property type="evidence" value="ECO:0007669"/>
    <property type="project" value="TreeGrafter"/>
</dbReference>
<evidence type="ECO:0000256" key="1">
    <source>
        <dbReference type="ARBA" id="ARBA00000086"/>
    </source>
</evidence>
<reference evidence="7 8" key="1">
    <citation type="submission" date="2018-06" db="EMBL/GenBank/DDBJ databases">
        <title>Genomic Encyclopedia of Type Strains, Phase IV (KMG-IV): sequencing the most valuable type-strain genomes for metagenomic binning, comparative biology and taxonomic classification.</title>
        <authorList>
            <person name="Goeker M."/>
        </authorList>
    </citation>
    <scope>NUCLEOTIDE SEQUENCE [LARGE SCALE GENOMIC DNA]</scope>
    <source>
        <strain evidence="7 8">DSM 24875</strain>
    </source>
</reference>
<comment type="caution">
    <text evidence="7">The sequence shown here is derived from an EMBL/GenBank/DDBJ whole genome shotgun (WGS) entry which is preliminary data.</text>
</comment>
<dbReference type="PANTHER" id="PTHR43003:SF13">
    <property type="entry name" value="DNA-3-METHYLADENINE GLYCOSYLASE 2"/>
    <property type="match status" value="1"/>
</dbReference>
<dbReference type="GO" id="GO:0006285">
    <property type="term" value="P:base-excision repair, AP site formation"/>
    <property type="evidence" value="ECO:0007669"/>
    <property type="project" value="TreeGrafter"/>
</dbReference>
<evidence type="ECO:0000256" key="3">
    <source>
        <dbReference type="ARBA" id="ARBA00022763"/>
    </source>
</evidence>
<dbReference type="OrthoDB" id="9785929at2"/>
<accession>A0A366EZZ4</accession>
<dbReference type="Proteomes" id="UP000253529">
    <property type="component" value="Unassembled WGS sequence"/>
</dbReference>
<organism evidence="7 8">
    <name type="scientific">Roseiarcus fermentans</name>
    <dbReference type="NCBI Taxonomy" id="1473586"/>
    <lineage>
        <taxon>Bacteria</taxon>
        <taxon>Pseudomonadati</taxon>
        <taxon>Pseudomonadota</taxon>
        <taxon>Alphaproteobacteria</taxon>
        <taxon>Hyphomicrobiales</taxon>
        <taxon>Roseiarcaceae</taxon>
        <taxon>Roseiarcus</taxon>
    </lineage>
</organism>
<feature type="domain" description="HhH-GPD" evidence="6">
    <location>
        <begin position="74"/>
        <end position="226"/>
    </location>
</feature>
<dbReference type="GO" id="GO:0006307">
    <property type="term" value="P:DNA alkylation repair"/>
    <property type="evidence" value="ECO:0007669"/>
    <property type="project" value="TreeGrafter"/>
</dbReference>
<keyword evidence="8" id="KW-1185">Reference proteome</keyword>
<evidence type="ECO:0000259" key="6">
    <source>
        <dbReference type="SMART" id="SM00478"/>
    </source>
</evidence>
<dbReference type="Pfam" id="PF00730">
    <property type="entry name" value="HhH-GPD"/>
    <property type="match status" value="1"/>
</dbReference>
<dbReference type="GO" id="GO:0032993">
    <property type="term" value="C:protein-DNA complex"/>
    <property type="evidence" value="ECO:0007669"/>
    <property type="project" value="TreeGrafter"/>
</dbReference>
<feature type="region of interest" description="Disordered" evidence="5">
    <location>
        <begin position="1"/>
        <end position="24"/>
    </location>
</feature>
<dbReference type="EMBL" id="QNRK01000028">
    <property type="protein sequence ID" value="RBP07280.1"/>
    <property type="molecule type" value="Genomic_DNA"/>
</dbReference>
<dbReference type="CDD" id="cd00056">
    <property type="entry name" value="ENDO3c"/>
    <property type="match status" value="1"/>
</dbReference>
<evidence type="ECO:0000256" key="5">
    <source>
        <dbReference type="SAM" id="MobiDB-lite"/>
    </source>
</evidence>
<comment type="catalytic activity">
    <reaction evidence="1">
        <text>Hydrolysis of alkylated DNA, releasing 3-methyladenine, 3-methylguanine, 7-methylguanine and 7-methyladenine.</text>
        <dbReference type="EC" id="3.2.2.21"/>
    </reaction>
</comment>
<evidence type="ECO:0000313" key="7">
    <source>
        <dbReference type="EMBL" id="RBP07280.1"/>
    </source>
</evidence>
<dbReference type="AlphaFoldDB" id="A0A366EZZ4"/>
<dbReference type="Gene3D" id="1.10.340.30">
    <property type="entry name" value="Hypothetical protein, domain 2"/>
    <property type="match status" value="1"/>
</dbReference>
<dbReference type="PANTHER" id="PTHR43003">
    <property type="entry name" value="DNA-3-METHYLADENINE GLYCOSYLASE"/>
    <property type="match status" value="1"/>
</dbReference>
<proteinExistence type="predicted"/>
<evidence type="ECO:0000313" key="8">
    <source>
        <dbReference type="Proteomes" id="UP000253529"/>
    </source>
</evidence>
<dbReference type="Gene3D" id="1.10.1670.40">
    <property type="match status" value="1"/>
</dbReference>
<dbReference type="InterPro" id="IPR003265">
    <property type="entry name" value="HhH-GPD_domain"/>
</dbReference>
<name>A0A366EZZ4_9HYPH</name>
<dbReference type="SMART" id="SM00478">
    <property type="entry name" value="ENDO3c"/>
    <property type="match status" value="1"/>
</dbReference>
<dbReference type="GO" id="GO:0005737">
    <property type="term" value="C:cytoplasm"/>
    <property type="evidence" value="ECO:0007669"/>
    <property type="project" value="TreeGrafter"/>
</dbReference>
<keyword evidence="3" id="KW-0227">DNA damage</keyword>
<keyword evidence="4" id="KW-0234">DNA repair</keyword>
<dbReference type="InterPro" id="IPR011257">
    <property type="entry name" value="DNA_glycosylase"/>
</dbReference>
<dbReference type="EC" id="3.2.2.21" evidence="2"/>